<comment type="catalytic activity">
    <reaction evidence="1">
        <text>[protein]-peptidylproline (omega=180) = [protein]-peptidylproline (omega=0)</text>
        <dbReference type="Rhea" id="RHEA:16237"/>
        <dbReference type="Rhea" id="RHEA-COMP:10747"/>
        <dbReference type="Rhea" id="RHEA-COMP:10748"/>
        <dbReference type="ChEBI" id="CHEBI:83833"/>
        <dbReference type="ChEBI" id="CHEBI:83834"/>
        <dbReference type="EC" id="5.2.1.8"/>
    </reaction>
</comment>
<dbReference type="SUPFAM" id="SSF48452">
    <property type="entry name" value="TPR-like"/>
    <property type="match status" value="1"/>
</dbReference>
<keyword evidence="4" id="KW-0697">Rotamase</keyword>
<dbReference type="InterPro" id="IPR019734">
    <property type="entry name" value="TPR_rpt"/>
</dbReference>
<feature type="region of interest" description="Disordered" evidence="7">
    <location>
        <begin position="1"/>
        <end position="79"/>
    </location>
</feature>
<dbReference type="SMART" id="SM00028">
    <property type="entry name" value="TPR"/>
    <property type="match status" value="3"/>
</dbReference>
<dbReference type="PANTHER" id="PTHR46512">
    <property type="entry name" value="PEPTIDYLPROLYL ISOMERASE"/>
    <property type="match status" value="1"/>
</dbReference>
<evidence type="ECO:0000313" key="9">
    <source>
        <dbReference type="EMBL" id="KAL3772210.1"/>
    </source>
</evidence>
<feature type="compositionally biased region" description="Acidic residues" evidence="7">
    <location>
        <begin position="62"/>
        <end position="71"/>
    </location>
</feature>
<dbReference type="Pfam" id="PF09229">
    <property type="entry name" value="Aha1_N"/>
    <property type="match status" value="1"/>
</dbReference>
<feature type="compositionally biased region" description="Acidic residues" evidence="7">
    <location>
        <begin position="331"/>
        <end position="342"/>
    </location>
</feature>
<dbReference type="InterPro" id="IPR036338">
    <property type="entry name" value="Aha1"/>
</dbReference>
<feature type="compositionally biased region" description="Basic and acidic residues" evidence="7">
    <location>
        <begin position="309"/>
        <end position="320"/>
    </location>
</feature>
<dbReference type="Gene3D" id="1.25.40.10">
    <property type="entry name" value="Tetratricopeptide repeat domain"/>
    <property type="match status" value="1"/>
</dbReference>
<dbReference type="EMBL" id="JALLAZ020001584">
    <property type="protein sequence ID" value="KAL3772210.1"/>
    <property type="molecule type" value="Genomic_DNA"/>
</dbReference>
<evidence type="ECO:0000256" key="5">
    <source>
        <dbReference type="ARBA" id="ARBA00023235"/>
    </source>
</evidence>
<evidence type="ECO:0000256" key="1">
    <source>
        <dbReference type="ARBA" id="ARBA00000971"/>
    </source>
</evidence>
<evidence type="ECO:0000313" key="10">
    <source>
        <dbReference type="Proteomes" id="UP001530315"/>
    </source>
</evidence>
<evidence type="ECO:0000256" key="4">
    <source>
        <dbReference type="ARBA" id="ARBA00023110"/>
    </source>
</evidence>
<evidence type="ECO:0000256" key="7">
    <source>
        <dbReference type="SAM" id="MobiDB-lite"/>
    </source>
</evidence>
<dbReference type="EC" id="5.2.1.8" evidence="3"/>
<keyword evidence="6" id="KW-0802">TPR repeat</keyword>
<feature type="compositionally biased region" description="Low complexity" evidence="7">
    <location>
        <begin position="386"/>
        <end position="409"/>
    </location>
</feature>
<feature type="domain" description="Activator of Hsp90 ATPase AHSA1-like N-terminal" evidence="8">
    <location>
        <begin position="432"/>
        <end position="586"/>
    </location>
</feature>
<dbReference type="PANTHER" id="PTHR46512:SF9">
    <property type="entry name" value="PEPTIDYLPROLYL ISOMERASE"/>
    <property type="match status" value="1"/>
</dbReference>
<organism evidence="9 10">
    <name type="scientific">Stephanodiscus triporus</name>
    <dbReference type="NCBI Taxonomy" id="2934178"/>
    <lineage>
        <taxon>Eukaryota</taxon>
        <taxon>Sar</taxon>
        <taxon>Stramenopiles</taxon>
        <taxon>Ochrophyta</taxon>
        <taxon>Bacillariophyta</taxon>
        <taxon>Coscinodiscophyceae</taxon>
        <taxon>Thalassiosirophycidae</taxon>
        <taxon>Stephanodiscales</taxon>
        <taxon>Stephanodiscaceae</taxon>
        <taxon>Stephanodiscus</taxon>
    </lineage>
</organism>
<dbReference type="SMART" id="SM01000">
    <property type="entry name" value="Aha1_N"/>
    <property type="match status" value="1"/>
</dbReference>
<accession>A0ABD3N861</accession>
<dbReference type="SUPFAM" id="SSF103111">
    <property type="entry name" value="Activator of Hsp90 ATPase, Aha1"/>
    <property type="match status" value="1"/>
</dbReference>
<evidence type="ECO:0000259" key="8">
    <source>
        <dbReference type="SMART" id="SM01000"/>
    </source>
</evidence>
<evidence type="ECO:0000256" key="3">
    <source>
        <dbReference type="ARBA" id="ARBA00013194"/>
    </source>
</evidence>
<dbReference type="Gene3D" id="3.15.10.20">
    <property type="entry name" value="Activator of Hsp90 ATPase Aha1, N-terminal domain"/>
    <property type="match status" value="1"/>
</dbReference>
<feature type="repeat" description="TPR" evidence="6">
    <location>
        <begin position="163"/>
        <end position="196"/>
    </location>
</feature>
<comment type="caution">
    <text evidence="9">The sequence shown here is derived from an EMBL/GenBank/DDBJ whole genome shotgun (WGS) entry which is preliminary data.</text>
</comment>
<feature type="region of interest" description="Disordered" evidence="7">
    <location>
        <begin position="232"/>
        <end position="430"/>
    </location>
</feature>
<name>A0ABD3N861_9STRA</name>
<dbReference type="Proteomes" id="UP001530315">
    <property type="component" value="Unassembled WGS sequence"/>
</dbReference>
<keyword evidence="5" id="KW-0413">Isomerase</keyword>
<feature type="compositionally biased region" description="Basic and acidic residues" evidence="7">
    <location>
        <begin position="288"/>
        <end position="301"/>
    </location>
</feature>
<feature type="compositionally biased region" description="Basic and acidic residues" evidence="7">
    <location>
        <begin position="241"/>
        <end position="276"/>
    </location>
</feature>
<comment type="similarity">
    <text evidence="2">Belongs to the AHA1 family.</text>
</comment>
<keyword evidence="10" id="KW-1185">Reference proteome</keyword>
<proteinExistence type="inferred from homology"/>
<dbReference type="InterPro" id="IPR015310">
    <property type="entry name" value="AHSA1-like_N"/>
</dbReference>
<gene>
    <name evidence="9" type="ORF">ACHAW5_009357</name>
</gene>
<evidence type="ECO:0000256" key="6">
    <source>
        <dbReference type="PROSITE-ProRule" id="PRU00339"/>
    </source>
</evidence>
<dbReference type="AlphaFoldDB" id="A0ABD3N861"/>
<dbReference type="PROSITE" id="PS50005">
    <property type="entry name" value="TPR"/>
    <property type="match status" value="1"/>
</dbReference>
<reference evidence="9 10" key="1">
    <citation type="submission" date="2024-10" db="EMBL/GenBank/DDBJ databases">
        <title>Updated reference genomes for cyclostephanoid diatoms.</title>
        <authorList>
            <person name="Roberts W.R."/>
            <person name="Alverson A.J."/>
        </authorList>
    </citation>
    <scope>NUCLEOTIDE SEQUENCE [LARGE SCALE GENOMIC DNA]</scope>
    <source>
        <strain evidence="9 10">AJA276-08</strain>
    </source>
</reference>
<evidence type="ECO:0000256" key="2">
    <source>
        <dbReference type="ARBA" id="ARBA00006817"/>
    </source>
</evidence>
<sequence length="588" mass="64588">MNTTDAAAEEEIASRDVSIPPPNAFDDVPPISEEDSASAASATDVDDDTDDDGAVKRNNGGSDDEDDDDPPPDPTDALLSAMSHKESGNEHFKSGKYADAARSYRRGTNVLKNFNHDNAGDEQVKSILITLQTNLSMVTYKQEKYRVSRDVASKVLDIDPNNVKALYRRAVAHRSMGDLDSAKDDLRAALGAEPNNAAVRKELASVRKVLDERRAKEKRGLQRAFSSRAGSSLLYSDREEEERRKEDERREKERLEREATEGRKKEWEEECVKRMASDPPQDVVSFEEWEKQRRKKEEKAEKARKKAKKAEEERRREERRKARAGAANDGNDPDDDSEDELTEKELAALRGYKKTSDGRTTSYFTREQTERERELIGSIAPRRLDGSSSSSSSNPTPAAAAAALDPSSSSGGGGVTGSGPSAWNASGTTWEEKDATDWCTKTLERCLLDAPPSSYFSESSSTAYVASVKGVSDVKGDASVAIAGGKKRYIYDYHATVDYEISDGGGEVVASGSLRLPEVHSANTSSGNVEEELEVEVLAWKRAPSSPSRNDDIGASITAQDCVECRRVLITDVRKSVLGFVEKFNANF</sequence>
<dbReference type="InterPro" id="IPR050754">
    <property type="entry name" value="FKBP4/5/8-like"/>
</dbReference>
<protein>
    <recommendedName>
        <fullName evidence="3">peptidylprolyl isomerase</fullName>
        <ecNumber evidence="3">5.2.1.8</ecNumber>
    </recommendedName>
</protein>
<dbReference type="InterPro" id="IPR011990">
    <property type="entry name" value="TPR-like_helical_dom_sf"/>
</dbReference>
<dbReference type="GO" id="GO:0003755">
    <property type="term" value="F:peptidyl-prolyl cis-trans isomerase activity"/>
    <property type="evidence" value="ECO:0007669"/>
    <property type="project" value="UniProtKB-EC"/>
</dbReference>